<keyword evidence="2" id="KW-1185">Reference proteome</keyword>
<reference evidence="1 2" key="1">
    <citation type="submission" date="2019-06" db="EMBL/GenBank/DDBJ databases">
        <authorList>
            <person name="Broberg M."/>
        </authorList>
    </citation>
    <scope>NUCLEOTIDE SEQUENCE [LARGE SCALE GENOMIC DNA]</scope>
</reference>
<name>A0ABY6UIA0_BIOOC</name>
<dbReference type="Pfam" id="PF21858">
    <property type="entry name" value="DUF6914"/>
    <property type="match status" value="1"/>
</dbReference>
<protein>
    <submittedName>
        <fullName evidence="1">Uncharacterized protein</fullName>
    </submittedName>
</protein>
<proteinExistence type="predicted"/>
<dbReference type="EMBL" id="CABFNS010000812">
    <property type="protein sequence ID" value="VUC29908.1"/>
    <property type="molecule type" value="Genomic_DNA"/>
</dbReference>
<sequence>MFFKEKNKPRLYFAVGKETGPTGGQSNPFRWMFLIGPKNEDKDTHSTTPGTRFTLGLNGAVEETHVYDLKRDEPFLARFMISKIRDMEQVKRAIFGAASNKRNFDWTSQDWFQAVLGRLEPLCGRTMALSCNTKLDWDYIYVVVIDYLRMKARTHVLKMVNNEEYEVEDAWPDKPRPTWNLLECGEIYNGE</sequence>
<dbReference type="InterPro" id="IPR054208">
    <property type="entry name" value="DUF6914"/>
</dbReference>
<evidence type="ECO:0000313" key="2">
    <source>
        <dbReference type="Proteomes" id="UP000766486"/>
    </source>
</evidence>
<gene>
    <name evidence="1" type="ORF">CLO192961_LOCUS273230</name>
</gene>
<accession>A0ABY6UIA0</accession>
<comment type="caution">
    <text evidence="1">The sequence shown here is derived from an EMBL/GenBank/DDBJ whole genome shotgun (WGS) entry which is preliminary data.</text>
</comment>
<dbReference type="Proteomes" id="UP000766486">
    <property type="component" value="Unassembled WGS sequence"/>
</dbReference>
<organism evidence="1 2">
    <name type="scientific">Bionectria ochroleuca</name>
    <name type="common">Gliocladium roseum</name>
    <dbReference type="NCBI Taxonomy" id="29856"/>
    <lineage>
        <taxon>Eukaryota</taxon>
        <taxon>Fungi</taxon>
        <taxon>Dikarya</taxon>
        <taxon>Ascomycota</taxon>
        <taxon>Pezizomycotina</taxon>
        <taxon>Sordariomycetes</taxon>
        <taxon>Hypocreomycetidae</taxon>
        <taxon>Hypocreales</taxon>
        <taxon>Bionectriaceae</taxon>
        <taxon>Clonostachys</taxon>
    </lineage>
</organism>
<evidence type="ECO:0000313" key="1">
    <source>
        <dbReference type="EMBL" id="VUC29908.1"/>
    </source>
</evidence>